<keyword evidence="1" id="KW-0575">Peroxidase</keyword>
<keyword evidence="2" id="KW-1185">Reference proteome</keyword>
<dbReference type="GO" id="GO:0004601">
    <property type="term" value="F:peroxidase activity"/>
    <property type="evidence" value="ECO:0007669"/>
    <property type="project" value="UniProtKB-KW"/>
</dbReference>
<gene>
    <name evidence="1" type="primary">Gpx1_1</name>
    <name evidence="1" type="ORF">GTO93_0000437</name>
</gene>
<dbReference type="Proteomes" id="UP001166093">
    <property type="component" value="Unassembled WGS sequence"/>
</dbReference>
<feature type="non-terminal residue" evidence="1">
    <location>
        <position position="86"/>
    </location>
</feature>
<keyword evidence="1" id="KW-0560">Oxidoreductase</keyword>
<feature type="non-terminal residue" evidence="1">
    <location>
        <position position="1"/>
    </location>
</feature>
<dbReference type="EMBL" id="JAAWVQ010088274">
    <property type="protein sequence ID" value="MBN3279323.1"/>
    <property type="molecule type" value="Genomic_DNA"/>
</dbReference>
<organism evidence="1 2">
    <name type="scientific">Polyodon spathula</name>
    <name type="common">North American paddlefish</name>
    <name type="synonym">Squalus spathula</name>
    <dbReference type="NCBI Taxonomy" id="7913"/>
    <lineage>
        <taxon>Eukaryota</taxon>
        <taxon>Metazoa</taxon>
        <taxon>Chordata</taxon>
        <taxon>Craniata</taxon>
        <taxon>Vertebrata</taxon>
        <taxon>Euteleostomi</taxon>
        <taxon>Actinopterygii</taxon>
        <taxon>Chondrostei</taxon>
        <taxon>Acipenseriformes</taxon>
        <taxon>Polyodontidae</taxon>
        <taxon>Polyodon</taxon>
    </lineage>
</organism>
<comment type="caution">
    <text evidence="1">The sequence shown here is derived from an EMBL/GenBank/DDBJ whole genome shotgun (WGS) entry which is preliminary data.</text>
</comment>
<evidence type="ECO:0000313" key="2">
    <source>
        <dbReference type="Proteomes" id="UP001166093"/>
    </source>
</evidence>
<name>A0ABS2XY70_POLSP</name>
<dbReference type="Gene3D" id="3.40.30.10">
    <property type="entry name" value="Glutaredoxin"/>
    <property type="match status" value="1"/>
</dbReference>
<proteinExistence type="predicted"/>
<accession>A0ABS2XY70</accession>
<protein>
    <submittedName>
        <fullName evidence="1">GPX1 peroxidase</fullName>
    </submittedName>
</protein>
<evidence type="ECO:0000313" key="1">
    <source>
        <dbReference type="EMBL" id="MBN3279323.1"/>
    </source>
</evidence>
<sequence length="86" mass="10156">MSVWGIGLCPVSPCIRKLVNRKDLDPMFTFLKEKLPLSSDDRMSSMTDPKFVWNPVCRNDIFWNFEVPHWPRRGTLQELQQKVPHN</sequence>
<reference evidence="1" key="1">
    <citation type="journal article" date="2021" name="Cell">
        <title>Tracing the genetic footprints of vertebrate landing in non-teleost ray-finned fishes.</title>
        <authorList>
            <person name="Bi X."/>
            <person name="Wang K."/>
            <person name="Yang L."/>
            <person name="Pan H."/>
            <person name="Jiang H."/>
            <person name="Wei Q."/>
            <person name="Fang M."/>
            <person name="Yu H."/>
            <person name="Zhu C."/>
            <person name="Cai Y."/>
            <person name="He Y."/>
            <person name="Gan X."/>
            <person name="Zeng H."/>
            <person name="Yu D."/>
            <person name="Zhu Y."/>
            <person name="Jiang H."/>
            <person name="Qiu Q."/>
            <person name="Yang H."/>
            <person name="Zhang Y.E."/>
            <person name="Wang W."/>
            <person name="Zhu M."/>
            <person name="He S."/>
            <person name="Zhang G."/>
        </authorList>
    </citation>
    <scope>NUCLEOTIDE SEQUENCE</scope>
    <source>
        <strain evidence="1">Pddl_001</strain>
    </source>
</reference>